<dbReference type="EnsemblMetazoa" id="XM_019903270.1">
    <property type="protein sequence ID" value="XP_019758829.1"/>
    <property type="gene ID" value="LOC109536856"/>
</dbReference>
<dbReference type="Gene3D" id="3.40.50.1000">
    <property type="entry name" value="HAD superfamily/HAD-like"/>
    <property type="match status" value="1"/>
</dbReference>
<dbReference type="GeneID" id="109536856"/>
<dbReference type="InterPro" id="IPR023214">
    <property type="entry name" value="HAD_sf"/>
</dbReference>
<dbReference type="SUPFAM" id="SSF56784">
    <property type="entry name" value="HAD-like"/>
    <property type="match status" value="1"/>
</dbReference>
<dbReference type="NCBIfam" id="TIGR02253">
    <property type="entry name" value="CTE7"/>
    <property type="match status" value="1"/>
</dbReference>
<dbReference type="AlphaFoldDB" id="A0AAR5PCN7"/>
<dbReference type="Proteomes" id="UP000019118">
    <property type="component" value="Unassembled WGS sequence"/>
</dbReference>
<keyword evidence="5" id="KW-1185">Reference proteome</keyword>
<dbReference type="PANTHER" id="PTHR46470">
    <property type="entry name" value="N-ACYLNEURAMINATE-9-PHOSPHATASE"/>
    <property type="match status" value="1"/>
</dbReference>
<evidence type="ECO:0000256" key="2">
    <source>
        <dbReference type="ARBA" id="ARBA00022801"/>
    </source>
</evidence>
<keyword evidence="3" id="KW-0460">Magnesium</keyword>
<comment type="cofactor">
    <cofactor evidence="1">
        <name>Mg(2+)</name>
        <dbReference type="ChEBI" id="CHEBI:18420"/>
    </cofactor>
</comment>
<organism evidence="4 5">
    <name type="scientific">Dendroctonus ponderosae</name>
    <name type="common">Mountain pine beetle</name>
    <dbReference type="NCBI Taxonomy" id="77166"/>
    <lineage>
        <taxon>Eukaryota</taxon>
        <taxon>Metazoa</taxon>
        <taxon>Ecdysozoa</taxon>
        <taxon>Arthropoda</taxon>
        <taxon>Hexapoda</taxon>
        <taxon>Insecta</taxon>
        <taxon>Pterygota</taxon>
        <taxon>Neoptera</taxon>
        <taxon>Endopterygota</taxon>
        <taxon>Coleoptera</taxon>
        <taxon>Polyphaga</taxon>
        <taxon>Cucujiformia</taxon>
        <taxon>Curculionidae</taxon>
        <taxon>Scolytinae</taxon>
        <taxon>Dendroctonus</taxon>
    </lineage>
</organism>
<dbReference type="PRINTS" id="PR00413">
    <property type="entry name" value="HADHALOGNASE"/>
</dbReference>
<evidence type="ECO:0000256" key="1">
    <source>
        <dbReference type="ARBA" id="ARBA00001946"/>
    </source>
</evidence>
<dbReference type="Gene3D" id="1.20.120.710">
    <property type="entry name" value="Haloacid dehalogenase hydrolase-like domain"/>
    <property type="match status" value="1"/>
</dbReference>
<dbReference type="SFLD" id="SFLDS00003">
    <property type="entry name" value="Haloacid_Dehalogenase"/>
    <property type="match status" value="1"/>
</dbReference>
<protein>
    <recommendedName>
        <fullName evidence="6">N-acylneuraminate-9-phosphatase</fullName>
    </recommendedName>
</protein>
<evidence type="ECO:0000313" key="4">
    <source>
        <dbReference type="EnsemblMetazoa" id="XP_019758830.1"/>
    </source>
</evidence>
<dbReference type="KEGG" id="dpa:109536856"/>
<reference evidence="4" key="2">
    <citation type="submission" date="2024-08" db="UniProtKB">
        <authorList>
            <consortium name="EnsemblMetazoa"/>
        </authorList>
    </citation>
    <scope>IDENTIFICATION</scope>
</reference>
<dbReference type="GO" id="GO:0046380">
    <property type="term" value="P:N-acetylneuraminate biosynthetic process"/>
    <property type="evidence" value="ECO:0007669"/>
    <property type="project" value="TreeGrafter"/>
</dbReference>
<dbReference type="InterPro" id="IPR011950">
    <property type="entry name" value="HAD-SF_hydro_IA_CTE7"/>
</dbReference>
<dbReference type="EnsemblMetazoa" id="XM_019903271.1">
    <property type="protein sequence ID" value="XP_019758830.1"/>
    <property type="gene ID" value="LOC109536856"/>
</dbReference>
<reference evidence="5" key="1">
    <citation type="journal article" date="2013" name="Genome Biol.">
        <title>Draft genome of the mountain pine beetle, Dendroctonus ponderosae Hopkins, a major forest pest.</title>
        <authorList>
            <person name="Keeling C.I."/>
            <person name="Yuen M.M."/>
            <person name="Liao N.Y."/>
            <person name="Docking T.R."/>
            <person name="Chan S.K."/>
            <person name="Taylor G.A."/>
            <person name="Palmquist D.L."/>
            <person name="Jackman S.D."/>
            <person name="Nguyen A."/>
            <person name="Li M."/>
            <person name="Henderson H."/>
            <person name="Janes J.K."/>
            <person name="Zhao Y."/>
            <person name="Pandoh P."/>
            <person name="Moore R."/>
            <person name="Sperling F.A."/>
            <person name="Huber D.P."/>
            <person name="Birol I."/>
            <person name="Jones S.J."/>
            <person name="Bohlmann J."/>
        </authorList>
    </citation>
    <scope>NUCLEOTIDE SEQUENCE</scope>
</reference>
<dbReference type="InterPro" id="IPR036412">
    <property type="entry name" value="HAD-like_sf"/>
</dbReference>
<dbReference type="NCBIfam" id="TIGR01549">
    <property type="entry name" value="HAD-SF-IA-v1"/>
    <property type="match status" value="1"/>
</dbReference>
<proteinExistence type="predicted"/>
<sequence length="310" mass="35936">MNQNQAEIKCILFDLDNTLIETRKADTRVCEKIANELRVKFNVTHDEANSISSSFLSNFRKCPENTLMSLDKWRTYLWSQALGDKYQQYAKTFSPIYNFPWFFVSESLYQNWLYQRYQNLAMPDELKSLLETLRMKFRIALITNGTSACQWEKIEKLHLKDCFDLILVSGDLSYEKPDKHIFFQACELLNVKPKNCLMVGDKLETDIQGGFDAGLSATVWISRNTHYYLTETDPKPDYILSNIMEFKYLIANLLDMENMRDAAKKLQDCSLYCDEDSACAGPSFSDHHKRMFSNVFTLDEDSNSNASDGS</sequence>
<name>A0AAR5PCN7_DENPD</name>
<dbReference type="SFLD" id="SFLDG01129">
    <property type="entry name" value="C1.5:_HAD__Beta-PGM__Phosphata"/>
    <property type="match status" value="1"/>
</dbReference>
<dbReference type="GO" id="GO:0050124">
    <property type="term" value="F:N-acylneuraminate-9-phosphatase activity"/>
    <property type="evidence" value="ECO:0007669"/>
    <property type="project" value="TreeGrafter"/>
</dbReference>
<evidence type="ECO:0008006" key="6">
    <source>
        <dbReference type="Google" id="ProtNLM"/>
    </source>
</evidence>
<keyword evidence="2" id="KW-0378">Hydrolase</keyword>
<evidence type="ECO:0000256" key="3">
    <source>
        <dbReference type="ARBA" id="ARBA00022842"/>
    </source>
</evidence>
<accession>A0AAR5PCN7</accession>
<dbReference type="InterPro" id="IPR051400">
    <property type="entry name" value="HAD-like_hydrolase"/>
</dbReference>
<dbReference type="PANTHER" id="PTHR46470:SF3">
    <property type="entry name" value="N-ACYLNEURAMINATE-9-PHOSPHATASE"/>
    <property type="match status" value="1"/>
</dbReference>
<dbReference type="InterPro" id="IPR006439">
    <property type="entry name" value="HAD-SF_hydro_IA"/>
</dbReference>
<dbReference type="Pfam" id="PF00702">
    <property type="entry name" value="Hydrolase"/>
    <property type="match status" value="1"/>
</dbReference>
<evidence type="ECO:0000313" key="5">
    <source>
        <dbReference type="Proteomes" id="UP000019118"/>
    </source>
</evidence>